<comment type="similarity">
    <text evidence="2">Belongs to the G-protein coupled receptor 4 family.</text>
</comment>
<feature type="transmembrane region" description="Helical" evidence="10">
    <location>
        <begin position="117"/>
        <end position="140"/>
    </location>
</feature>
<feature type="transmembrane region" description="Helical" evidence="10">
    <location>
        <begin position="180"/>
        <end position="198"/>
    </location>
</feature>
<comment type="caution">
    <text evidence="11">The sequence shown here is derived from an EMBL/GenBank/DDBJ whole genome shotgun (WGS) entry which is preliminary data.</text>
</comment>
<dbReference type="GO" id="GO:0005886">
    <property type="term" value="C:plasma membrane"/>
    <property type="evidence" value="ECO:0007669"/>
    <property type="project" value="TreeGrafter"/>
</dbReference>
<evidence type="ECO:0000256" key="5">
    <source>
        <dbReference type="ARBA" id="ARBA00022989"/>
    </source>
</evidence>
<sequence>MDSLRVARRSFSGSTPFTLVFEDGPERRNRRALSKGESRILEVKIEATSLSKDIITKGYGRQPATIVAIFITWDPPLILAFGPVVYSALALRQFVVRRLTFAAHLQASNSAFTTSRYLRLISMAAIQMAGAITITSYALWFTSIAMPLRPWTSWDDVHFLRVDQYLTRIVPPALTRPFYISWWFTPISTFIFVAFFSFGKDALDEYKNCFAWIRTKVFRRSETSEKSKKGLGFVDLPSAKHSVLVISKPILQSTTSSDYTFPPYEAATRTTMSSLSQTIATLKVDEISEEGYKYQLRSSTSTIGRSGHTFALQPKWVLQRSLNGVTVYHRRFGIDFAWRRDSKS</sequence>
<keyword evidence="5 10" id="KW-1133">Transmembrane helix</keyword>
<evidence type="ECO:0000256" key="4">
    <source>
        <dbReference type="ARBA" id="ARBA00022692"/>
    </source>
</evidence>
<dbReference type="PRINTS" id="PR00899">
    <property type="entry name" value="GPCRSTE3"/>
</dbReference>
<dbReference type="AlphaFoldDB" id="A0A9W8JLV9"/>
<keyword evidence="9" id="KW-0807">Transducer</keyword>
<dbReference type="PANTHER" id="PTHR28097:SF1">
    <property type="entry name" value="PHEROMONE A FACTOR RECEPTOR"/>
    <property type="match status" value="1"/>
</dbReference>
<keyword evidence="4 10" id="KW-0812">Transmembrane</keyword>
<dbReference type="GO" id="GO:0004932">
    <property type="term" value="F:mating-type factor pheromone receptor activity"/>
    <property type="evidence" value="ECO:0007669"/>
    <property type="project" value="InterPro"/>
</dbReference>
<keyword evidence="7 10" id="KW-0472">Membrane</keyword>
<dbReference type="Proteomes" id="UP001140091">
    <property type="component" value="Unassembled WGS sequence"/>
</dbReference>
<evidence type="ECO:0000256" key="7">
    <source>
        <dbReference type="ARBA" id="ARBA00023136"/>
    </source>
</evidence>
<dbReference type="Pfam" id="PF02076">
    <property type="entry name" value="STE3"/>
    <property type="match status" value="1"/>
</dbReference>
<evidence type="ECO:0000256" key="6">
    <source>
        <dbReference type="ARBA" id="ARBA00023040"/>
    </source>
</evidence>
<dbReference type="EMBL" id="JANBPK010000136">
    <property type="protein sequence ID" value="KAJ2936223.1"/>
    <property type="molecule type" value="Genomic_DNA"/>
</dbReference>
<feature type="non-terminal residue" evidence="11">
    <location>
        <position position="1"/>
    </location>
</feature>
<evidence type="ECO:0000256" key="9">
    <source>
        <dbReference type="ARBA" id="ARBA00023224"/>
    </source>
</evidence>
<protein>
    <submittedName>
        <fullName evidence="11">Uncharacterized protein</fullName>
    </submittedName>
</protein>
<name>A0A9W8JLV9_9AGAR</name>
<organism evidence="11 12">
    <name type="scientific">Candolleomyces eurysporus</name>
    <dbReference type="NCBI Taxonomy" id="2828524"/>
    <lineage>
        <taxon>Eukaryota</taxon>
        <taxon>Fungi</taxon>
        <taxon>Dikarya</taxon>
        <taxon>Basidiomycota</taxon>
        <taxon>Agaricomycotina</taxon>
        <taxon>Agaricomycetes</taxon>
        <taxon>Agaricomycetidae</taxon>
        <taxon>Agaricales</taxon>
        <taxon>Agaricineae</taxon>
        <taxon>Psathyrellaceae</taxon>
        <taxon>Candolleomyces</taxon>
    </lineage>
</organism>
<dbReference type="GO" id="GO:0000750">
    <property type="term" value="P:pheromone-dependent signal transduction involved in conjugation with cellular fusion"/>
    <property type="evidence" value="ECO:0007669"/>
    <property type="project" value="TreeGrafter"/>
</dbReference>
<dbReference type="OrthoDB" id="2874149at2759"/>
<keyword evidence="8" id="KW-0675">Receptor</keyword>
<proteinExistence type="inferred from homology"/>
<dbReference type="PANTHER" id="PTHR28097">
    <property type="entry name" value="PHEROMONE A FACTOR RECEPTOR"/>
    <property type="match status" value="1"/>
</dbReference>
<evidence type="ECO:0000256" key="10">
    <source>
        <dbReference type="SAM" id="Phobius"/>
    </source>
</evidence>
<gene>
    <name evidence="11" type="ORF">H1R20_g872</name>
</gene>
<evidence type="ECO:0000256" key="3">
    <source>
        <dbReference type="ARBA" id="ARBA00022507"/>
    </source>
</evidence>
<comment type="subcellular location">
    <subcellularLocation>
        <location evidence="1">Membrane</location>
        <topology evidence="1">Multi-pass membrane protein</topology>
    </subcellularLocation>
</comment>
<reference evidence="11" key="1">
    <citation type="submission" date="2022-06" db="EMBL/GenBank/DDBJ databases">
        <title>Genome Sequence of Candolleomyces eurysporus.</title>
        <authorList>
            <person name="Buettner E."/>
        </authorList>
    </citation>
    <scope>NUCLEOTIDE SEQUENCE</scope>
    <source>
        <strain evidence="11">VTCC 930004</strain>
    </source>
</reference>
<evidence type="ECO:0000256" key="2">
    <source>
        <dbReference type="ARBA" id="ARBA00011085"/>
    </source>
</evidence>
<evidence type="ECO:0000256" key="1">
    <source>
        <dbReference type="ARBA" id="ARBA00004141"/>
    </source>
</evidence>
<evidence type="ECO:0000256" key="8">
    <source>
        <dbReference type="ARBA" id="ARBA00023170"/>
    </source>
</evidence>
<evidence type="ECO:0000313" key="11">
    <source>
        <dbReference type="EMBL" id="KAJ2936223.1"/>
    </source>
</evidence>
<evidence type="ECO:0000313" key="12">
    <source>
        <dbReference type="Proteomes" id="UP001140091"/>
    </source>
</evidence>
<accession>A0A9W8JLV9</accession>
<keyword evidence="6" id="KW-0297">G-protein coupled receptor</keyword>
<keyword evidence="3" id="KW-0589">Pheromone response</keyword>
<dbReference type="InterPro" id="IPR001499">
    <property type="entry name" value="GPCR_STE3"/>
</dbReference>
<keyword evidence="12" id="KW-1185">Reference proteome</keyword>